<dbReference type="Gene3D" id="2.60.40.1120">
    <property type="entry name" value="Carboxypeptidase-like, regulatory domain"/>
    <property type="match status" value="1"/>
</dbReference>
<dbReference type="EMBL" id="RAPQ01000008">
    <property type="protein sequence ID" value="RKE03431.1"/>
    <property type="molecule type" value="Genomic_DNA"/>
</dbReference>
<keyword evidence="1" id="KW-0732">Signal</keyword>
<keyword evidence="2" id="KW-0645">Protease</keyword>
<name>A0A419X6S0_9BACT</name>
<evidence type="ECO:0000313" key="2">
    <source>
        <dbReference type="EMBL" id="RKE03431.1"/>
    </source>
</evidence>
<evidence type="ECO:0000313" key="3">
    <source>
        <dbReference type="Proteomes" id="UP000284531"/>
    </source>
</evidence>
<feature type="signal peptide" evidence="1">
    <location>
        <begin position="1"/>
        <end position="23"/>
    </location>
</feature>
<proteinExistence type="predicted"/>
<dbReference type="OrthoDB" id="1115630at2"/>
<reference evidence="2 3" key="1">
    <citation type="submission" date="2018-09" db="EMBL/GenBank/DDBJ databases">
        <title>Genomic Encyclopedia of Archaeal and Bacterial Type Strains, Phase II (KMG-II): from individual species to whole genera.</title>
        <authorList>
            <person name="Goeker M."/>
        </authorList>
    </citation>
    <scope>NUCLEOTIDE SEQUENCE [LARGE SCALE GENOMIC DNA]</scope>
    <source>
        <strain evidence="2 3">DSM 21950</strain>
    </source>
</reference>
<organism evidence="2 3">
    <name type="scientific">Marinifilum flexuosum</name>
    <dbReference type="NCBI Taxonomy" id="1117708"/>
    <lineage>
        <taxon>Bacteria</taxon>
        <taxon>Pseudomonadati</taxon>
        <taxon>Bacteroidota</taxon>
        <taxon>Bacteroidia</taxon>
        <taxon>Marinilabiliales</taxon>
        <taxon>Marinifilaceae</taxon>
    </lineage>
</organism>
<dbReference type="SUPFAM" id="SSF49464">
    <property type="entry name" value="Carboxypeptidase regulatory domain-like"/>
    <property type="match status" value="1"/>
</dbReference>
<comment type="caution">
    <text evidence="2">The sequence shown here is derived from an EMBL/GenBank/DDBJ whole genome shotgun (WGS) entry which is preliminary data.</text>
</comment>
<keyword evidence="2" id="KW-0378">Hydrolase</keyword>
<sequence>MMKPNPKSLILICFTLLTLNGVAQEFSQDSTISISGFILSDKEKEPIEDAIITIKRTRRGVISDSSGVFHLQILPKDTLVISSMGFEMIQWPVPAIADPNFPPFFKIYLKNQAVPLKEVNVYALGTYEDFKEEFVKKKLPPKKKKGEGFRLSEAQMFEIKLKEQARTPPNVVAGLIGLGSKIFKKKKKPQPVFSNEVNFVHQQMLQEKFNREIVTNLTGETGNTLEQVYAYICKNSNFTYQDCELDIQTKILELYKEYKLDPEKANSSLLQLKKKDKIPNHLRP</sequence>
<evidence type="ECO:0000256" key="1">
    <source>
        <dbReference type="SAM" id="SignalP"/>
    </source>
</evidence>
<protein>
    <submittedName>
        <fullName evidence="2">Carboxypeptidase-like protein</fullName>
    </submittedName>
</protein>
<keyword evidence="2" id="KW-0121">Carboxypeptidase</keyword>
<dbReference type="GO" id="GO:0004180">
    <property type="term" value="F:carboxypeptidase activity"/>
    <property type="evidence" value="ECO:0007669"/>
    <property type="project" value="UniProtKB-KW"/>
</dbReference>
<gene>
    <name evidence="2" type="ORF">BXY64_0435</name>
</gene>
<dbReference type="InterPro" id="IPR008969">
    <property type="entry name" value="CarboxyPept-like_regulatory"/>
</dbReference>
<dbReference type="Pfam" id="PF13715">
    <property type="entry name" value="CarbopepD_reg_2"/>
    <property type="match status" value="1"/>
</dbReference>
<feature type="chain" id="PRO_5019293970" evidence="1">
    <location>
        <begin position="24"/>
        <end position="284"/>
    </location>
</feature>
<accession>A0A419X6S0</accession>
<keyword evidence="3" id="KW-1185">Reference proteome</keyword>
<dbReference type="Proteomes" id="UP000284531">
    <property type="component" value="Unassembled WGS sequence"/>
</dbReference>
<dbReference type="AlphaFoldDB" id="A0A419X6S0"/>